<comment type="caution">
    <text evidence="4">The sequence shown here is derived from an EMBL/GenBank/DDBJ whole genome shotgun (WGS) entry which is preliminary data.</text>
</comment>
<dbReference type="AlphaFoldDB" id="A0A562Q6V8"/>
<keyword evidence="2" id="KW-0804">Transcription</keyword>
<dbReference type="SMART" id="SM00342">
    <property type="entry name" value="HTH_ARAC"/>
    <property type="match status" value="1"/>
</dbReference>
<accession>A0A562Q6V8</accession>
<dbReference type="InterPro" id="IPR009057">
    <property type="entry name" value="Homeodomain-like_sf"/>
</dbReference>
<dbReference type="PANTHER" id="PTHR43436">
    <property type="entry name" value="ARAC-FAMILY TRANSCRIPTIONAL REGULATOR"/>
    <property type="match status" value="1"/>
</dbReference>
<dbReference type="Pfam" id="PF06719">
    <property type="entry name" value="AraC_N"/>
    <property type="match status" value="1"/>
</dbReference>
<dbReference type="EMBL" id="VLKY01000011">
    <property type="protein sequence ID" value="TWI52463.1"/>
    <property type="molecule type" value="Genomic_DNA"/>
</dbReference>
<reference evidence="4 5" key="1">
    <citation type="journal article" date="2015" name="Stand. Genomic Sci.">
        <title>Genomic Encyclopedia of Bacterial and Archaeal Type Strains, Phase III: the genomes of soil and plant-associated and newly described type strains.</title>
        <authorList>
            <person name="Whitman W.B."/>
            <person name="Woyke T."/>
            <person name="Klenk H.P."/>
            <person name="Zhou Y."/>
            <person name="Lilburn T.G."/>
            <person name="Beck B.J."/>
            <person name="De Vos P."/>
            <person name="Vandamme P."/>
            <person name="Eisen J.A."/>
            <person name="Garrity G."/>
            <person name="Hugenholtz P."/>
            <person name="Kyrpides N.C."/>
        </authorList>
    </citation>
    <scope>NUCLEOTIDE SEQUENCE [LARGE SCALE GENOMIC DNA]</scope>
    <source>
        <strain evidence="4 5">CGMCC 1.6858</strain>
    </source>
</reference>
<feature type="domain" description="HTH araC/xylS-type" evidence="3">
    <location>
        <begin position="196"/>
        <end position="294"/>
    </location>
</feature>
<gene>
    <name evidence="4" type="ORF">IQ22_03232</name>
</gene>
<dbReference type="OrthoDB" id="34150at2"/>
<sequence>MQKDTVAQRAELATLAQRLASEPGTHTTPVNALSLIRANHPTPPHHAVAQPSFCIIAQGSKQTLLGSERYVYDPLHYLVISAALPLIGNVIEATPEKPYLCLRIEIDPVEISHLIADMGMPDTPATSVDRGLYVECIDDDLLDAVIRLTRLLEAPRDIPILAPLIYREVLYRLLRGPQGHRLYETALTNSQTHRVNQAIDWLNQHYREPFRIETLAQQVNLSISTLHHRFKAVTAMSPLQYQKQLRLQEAKRLIWTEGLDAATAAYRVGYESPSQFSREYSRLFGVPPMKDLARLRISA</sequence>
<organism evidence="4 5">
    <name type="scientific">Pseudomonas duriflava</name>
    <dbReference type="NCBI Taxonomy" id="459528"/>
    <lineage>
        <taxon>Bacteria</taxon>
        <taxon>Pseudomonadati</taxon>
        <taxon>Pseudomonadota</taxon>
        <taxon>Gammaproteobacteria</taxon>
        <taxon>Pseudomonadales</taxon>
        <taxon>Pseudomonadaceae</taxon>
        <taxon>Pseudomonas</taxon>
    </lineage>
</organism>
<keyword evidence="4" id="KW-0238">DNA-binding</keyword>
<keyword evidence="5" id="KW-1185">Reference proteome</keyword>
<dbReference type="Pfam" id="PF12833">
    <property type="entry name" value="HTH_18"/>
    <property type="match status" value="1"/>
</dbReference>
<evidence type="ECO:0000256" key="1">
    <source>
        <dbReference type="ARBA" id="ARBA00023015"/>
    </source>
</evidence>
<dbReference type="PANTHER" id="PTHR43436:SF1">
    <property type="entry name" value="TRANSCRIPTIONAL REGULATORY PROTEIN"/>
    <property type="match status" value="1"/>
</dbReference>
<evidence type="ECO:0000259" key="3">
    <source>
        <dbReference type="PROSITE" id="PS01124"/>
    </source>
</evidence>
<dbReference type="PROSITE" id="PS01124">
    <property type="entry name" value="HTH_ARAC_FAMILY_2"/>
    <property type="match status" value="1"/>
</dbReference>
<evidence type="ECO:0000256" key="2">
    <source>
        <dbReference type="ARBA" id="ARBA00023163"/>
    </source>
</evidence>
<proteinExistence type="predicted"/>
<dbReference type="GO" id="GO:0003700">
    <property type="term" value="F:DNA-binding transcription factor activity"/>
    <property type="evidence" value="ECO:0007669"/>
    <property type="project" value="InterPro"/>
</dbReference>
<keyword evidence="1" id="KW-0805">Transcription regulation</keyword>
<dbReference type="InterPro" id="IPR009594">
    <property type="entry name" value="Tscrpt_reg_HTH_AraC_N"/>
</dbReference>
<dbReference type="SUPFAM" id="SSF46689">
    <property type="entry name" value="Homeodomain-like"/>
    <property type="match status" value="2"/>
</dbReference>
<protein>
    <submittedName>
        <fullName evidence="4">AraC-like DNA-binding protein</fullName>
    </submittedName>
</protein>
<dbReference type="Proteomes" id="UP000316905">
    <property type="component" value="Unassembled WGS sequence"/>
</dbReference>
<dbReference type="RefSeq" id="WP_145143710.1">
    <property type="nucleotide sequence ID" value="NZ_VLKY01000011.1"/>
</dbReference>
<name>A0A562Q6V8_9PSED</name>
<dbReference type="InterPro" id="IPR018060">
    <property type="entry name" value="HTH_AraC"/>
</dbReference>
<dbReference type="Gene3D" id="1.10.10.60">
    <property type="entry name" value="Homeodomain-like"/>
    <property type="match status" value="1"/>
</dbReference>
<dbReference type="GO" id="GO:0043565">
    <property type="term" value="F:sequence-specific DNA binding"/>
    <property type="evidence" value="ECO:0007669"/>
    <property type="project" value="InterPro"/>
</dbReference>
<evidence type="ECO:0000313" key="5">
    <source>
        <dbReference type="Proteomes" id="UP000316905"/>
    </source>
</evidence>
<evidence type="ECO:0000313" key="4">
    <source>
        <dbReference type="EMBL" id="TWI52463.1"/>
    </source>
</evidence>